<dbReference type="Pfam" id="PF00367">
    <property type="entry name" value="PTS_EIIB"/>
    <property type="match status" value="1"/>
</dbReference>
<accession>A0A6N4TKX2</accession>
<feature type="transmembrane region" description="Helical" evidence="12">
    <location>
        <begin position="440"/>
        <end position="463"/>
    </location>
</feature>
<dbReference type="InterPro" id="IPR003352">
    <property type="entry name" value="PTS_EIIC"/>
</dbReference>
<evidence type="ECO:0000256" key="10">
    <source>
        <dbReference type="ARBA" id="ARBA00023136"/>
    </source>
</evidence>
<dbReference type="PROSITE" id="PS51103">
    <property type="entry name" value="PTS_EIIC_TYPE_1"/>
    <property type="match status" value="1"/>
</dbReference>
<dbReference type="GO" id="GO:0015771">
    <property type="term" value="P:trehalose transport"/>
    <property type="evidence" value="ECO:0007669"/>
    <property type="project" value="TreeGrafter"/>
</dbReference>
<feature type="domain" description="PTS EIIA type-1" evidence="13">
    <location>
        <begin position="507"/>
        <end position="611"/>
    </location>
</feature>
<evidence type="ECO:0000313" key="16">
    <source>
        <dbReference type="EMBL" id="BBK23065.1"/>
    </source>
</evidence>
<dbReference type="FunFam" id="3.30.1360.60:FF:000001">
    <property type="entry name" value="PTS system glucose-specific IIBC component PtsG"/>
    <property type="match status" value="1"/>
</dbReference>
<feature type="domain" description="PTS EIIC type-1" evidence="15">
    <location>
        <begin position="106"/>
        <end position="479"/>
    </location>
</feature>
<evidence type="ECO:0000259" key="15">
    <source>
        <dbReference type="PROSITE" id="PS51103"/>
    </source>
</evidence>
<feature type="domain" description="PTS EIIB type-1" evidence="14">
    <location>
        <begin position="5"/>
        <end position="87"/>
    </location>
</feature>
<keyword evidence="9 12" id="KW-1133">Transmembrane helix</keyword>
<keyword evidence="4" id="KW-0762">Sugar transport</keyword>
<dbReference type="InterPro" id="IPR013013">
    <property type="entry name" value="PTS_EIIC_1"/>
</dbReference>
<reference evidence="17" key="1">
    <citation type="submission" date="2019-05" db="EMBL/GenBank/DDBJ databases">
        <title>Complete genome sequencing of Absiella argi strain JCM 30884.</title>
        <authorList>
            <person name="Sakamoto M."/>
            <person name="Murakami T."/>
            <person name="Mori H."/>
        </authorList>
    </citation>
    <scope>NUCLEOTIDE SEQUENCE [LARGE SCALE GENOMIC DNA]</scope>
    <source>
        <strain evidence="17">JCM 30884</strain>
    </source>
</reference>
<evidence type="ECO:0000256" key="2">
    <source>
        <dbReference type="ARBA" id="ARBA00022448"/>
    </source>
</evidence>
<keyword evidence="8" id="KW-0418">Kinase</keyword>
<feature type="transmembrane region" description="Helical" evidence="12">
    <location>
        <begin position="176"/>
        <end position="196"/>
    </location>
</feature>
<dbReference type="GO" id="GO:0008982">
    <property type="term" value="F:protein-N(PI)-phosphohistidine-sugar phosphotransferase activity"/>
    <property type="evidence" value="ECO:0007669"/>
    <property type="project" value="InterPro"/>
</dbReference>
<evidence type="ECO:0000256" key="9">
    <source>
        <dbReference type="ARBA" id="ARBA00022989"/>
    </source>
</evidence>
<evidence type="ECO:0000256" key="8">
    <source>
        <dbReference type="ARBA" id="ARBA00022777"/>
    </source>
</evidence>
<dbReference type="PROSITE" id="PS01035">
    <property type="entry name" value="PTS_EIIB_TYPE_1_CYS"/>
    <property type="match status" value="1"/>
</dbReference>
<dbReference type="InterPro" id="IPR050558">
    <property type="entry name" value="PTS_Sugar-Specific_Components"/>
</dbReference>
<sequence length="637" mass="68756">MKKYENLAKFIIENVGGKENVISLTHCITRLRFKLKDESRANKEALEKNDGVASVIQKGGQYQVVIGNHVEDVFDTVVEIGGFNNTASSTTQNDEKESGLFNKFVGIVSGIFMPVLGLLCACGIIKGLSVFLASIGLLEMTSSTYVILNGIGDCLFYFFPIFLGYSSAEKFGLNKFVGMAVGACLLYPNIAALQGGEPLFTVLSGTPLESNVTATFLGIPIVMMNYANSVLPVIFATFIGSKVEKLMRKITPTLIKMFFVPATTLIITVIITLVLVGPIATWASQLIGLFVLSIRNISPVLTGMVIGGLWQVLVMFGIHQGLTPIALNNMMTYGYENVMCNMLTVPFTTFAVVLAVYLKTKNEKLKKTALPAAISSFFGVSEPSIYGVTLPLKKPFIITCISASIGGGIMGFFNCCTYTQGGLGIFALPAYINPKTGMDMGFYGAIIAILAAMTCGFVLTWLFGYKNTNTVKEVKENENIDKENLIKQEIYVTPVQGEVVSLESVDDPVFASGTIGKGIAIKPSEGKVYAPCDGTAVTVFPTGHALGIQTKANAELLIHIGIDTVQLEGEGFISHVKQGENIKKGQLLVEFDQEYLKNKGYDDTVMFVVTNASSFLDVVASNDEKAEQNKEILAIAI</sequence>
<dbReference type="GO" id="GO:0090589">
    <property type="term" value="F:protein-phosphocysteine-trehalose phosphotransferase system transporter activity"/>
    <property type="evidence" value="ECO:0007669"/>
    <property type="project" value="TreeGrafter"/>
</dbReference>
<dbReference type="EMBL" id="AP019695">
    <property type="protein sequence ID" value="BBK23065.1"/>
    <property type="molecule type" value="Genomic_DNA"/>
</dbReference>
<evidence type="ECO:0000259" key="13">
    <source>
        <dbReference type="PROSITE" id="PS51093"/>
    </source>
</evidence>
<dbReference type="PANTHER" id="PTHR30175">
    <property type="entry name" value="PHOSPHOTRANSFERASE SYSTEM TRANSPORT PROTEIN"/>
    <property type="match status" value="1"/>
</dbReference>
<feature type="transmembrane region" description="Helical" evidence="12">
    <location>
        <begin position="145"/>
        <end position="164"/>
    </location>
</feature>
<dbReference type="SUPFAM" id="SSF55604">
    <property type="entry name" value="Glucose permease domain IIB"/>
    <property type="match status" value="1"/>
</dbReference>
<dbReference type="GO" id="GO:0009401">
    <property type="term" value="P:phosphoenolpyruvate-dependent sugar phosphotransferase system"/>
    <property type="evidence" value="ECO:0007669"/>
    <property type="project" value="UniProtKB-KW"/>
</dbReference>
<gene>
    <name evidence="16" type="ORF">Aargi30884_19680</name>
</gene>
<dbReference type="GO" id="GO:0005886">
    <property type="term" value="C:plasma membrane"/>
    <property type="evidence" value="ECO:0007669"/>
    <property type="project" value="UniProtKB-SubCell"/>
</dbReference>
<keyword evidence="2" id="KW-0813">Transport</keyword>
<evidence type="ECO:0000256" key="3">
    <source>
        <dbReference type="ARBA" id="ARBA00022475"/>
    </source>
</evidence>
<dbReference type="InterPro" id="IPR011055">
    <property type="entry name" value="Dup_hybrid_motif"/>
</dbReference>
<organism evidence="16 17">
    <name type="scientific">Amedibacterium intestinale</name>
    <dbReference type="NCBI Taxonomy" id="2583452"/>
    <lineage>
        <taxon>Bacteria</taxon>
        <taxon>Bacillati</taxon>
        <taxon>Bacillota</taxon>
        <taxon>Erysipelotrichia</taxon>
        <taxon>Erysipelotrichales</taxon>
        <taxon>Erysipelotrichaceae</taxon>
        <taxon>Amedibacterium</taxon>
    </lineage>
</organism>
<keyword evidence="6" id="KW-0598">Phosphotransferase system</keyword>
<dbReference type="InterPro" id="IPR018113">
    <property type="entry name" value="PTrfase_EIIB_Cys"/>
</dbReference>
<evidence type="ECO:0000256" key="5">
    <source>
        <dbReference type="ARBA" id="ARBA00022679"/>
    </source>
</evidence>
<evidence type="ECO:0000256" key="1">
    <source>
        <dbReference type="ARBA" id="ARBA00004651"/>
    </source>
</evidence>
<feature type="active site" description="Phosphocysteine intermediate; for EIIB activity" evidence="11">
    <location>
        <position position="27"/>
    </location>
</feature>
<name>A0A6N4TKX2_9FIRM</name>
<feature type="transmembrane region" description="Helical" evidence="12">
    <location>
        <begin position="258"/>
        <end position="280"/>
    </location>
</feature>
<evidence type="ECO:0000256" key="4">
    <source>
        <dbReference type="ARBA" id="ARBA00022597"/>
    </source>
</evidence>
<evidence type="ECO:0000313" key="17">
    <source>
        <dbReference type="Proteomes" id="UP000464754"/>
    </source>
</evidence>
<proteinExistence type="predicted"/>
<dbReference type="Gene3D" id="3.30.1360.60">
    <property type="entry name" value="Glucose permease domain IIB"/>
    <property type="match status" value="1"/>
</dbReference>
<feature type="transmembrane region" description="Helical" evidence="12">
    <location>
        <begin position="370"/>
        <end position="389"/>
    </location>
</feature>
<keyword evidence="17" id="KW-1185">Reference proteome</keyword>
<dbReference type="Pfam" id="PF00358">
    <property type="entry name" value="PTS_EIIA_1"/>
    <property type="match status" value="1"/>
</dbReference>
<evidence type="ECO:0000256" key="7">
    <source>
        <dbReference type="ARBA" id="ARBA00022692"/>
    </source>
</evidence>
<feature type="transmembrane region" description="Helical" evidence="12">
    <location>
        <begin position="216"/>
        <end position="238"/>
    </location>
</feature>
<dbReference type="RefSeq" id="WP_197743624.1">
    <property type="nucleotide sequence ID" value="NZ_AP019695.1"/>
</dbReference>
<keyword evidence="5" id="KW-0808">Transferase</keyword>
<protein>
    <submittedName>
        <fullName evidence="16">PTS beta-glucoside transporter subunit EIIBCA</fullName>
    </submittedName>
</protein>
<dbReference type="SUPFAM" id="SSF51261">
    <property type="entry name" value="Duplicated hybrid motif"/>
    <property type="match status" value="1"/>
</dbReference>
<dbReference type="InterPro" id="IPR001127">
    <property type="entry name" value="PTS_EIIA_1_perm"/>
</dbReference>
<evidence type="ECO:0000259" key="14">
    <source>
        <dbReference type="PROSITE" id="PS51098"/>
    </source>
</evidence>
<dbReference type="CDD" id="cd00210">
    <property type="entry name" value="PTS_IIA_glc"/>
    <property type="match status" value="1"/>
</dbReference>
<feature type="transmembrane region" description="Helical" evidence="12">
    <location>
        <begin position="104"/>
        <end position="133"/>
    </location>
</feature>
<dbReference type="InterPro" id="IPR001996">
    <property type="entry name" value="PTS_IIB_1"/>
</dbReference>
<feature type="transmembrane region" description="Helical" evidence="12">
    <location>
        <begin position="338"/>
        <end position="358"/>
    </location>
</feature>
<dbReference type="PROSITE" id="PS51098">
    <property type="entry name" value="PTS_EIIB_TYPE_1"/>
    <property type="match status" value="1"/>
</dbReference>
<evidence type="ECO:0000256" key="12">
    <source>
        <dbReference type="SAM" id="Phobius"/>
    </source>
</evidence>
<dbReference type="InterPro" id="IPR011297">
    <property type="entry name" value="PTS_IIABC_b_glu"/>
</dbReference>
<dbReference type="Gene3D" id="2.70.70.10">
    <property type="entry name" value="Glucose Permease (Domain IIA)"/>
    <property type="match status" value="1"/>
</dbReference>
<keyword evidence="3" id="KW-1003">Cell membrane</keyword>
<dbReference type="PROSITE" id="PS51093">
    <property type="entry name" value="PTS_EIIA_TYPE_1"/>
    <property type="match status" value="1"/>
</dbReference>
<dbReference type="NCBIfam" id="TIGR01995">
    <property type="entry name" value="PTS-II-ABC-beta"/>
    <property type="match status" value="1"/>
</dbReference>
<evidence type="ECO:0000256" key="6">
    <source>
        <dbReference type="ARBA" id="ARBA00022683"/>
    </source>
</evidence>
<dbReference type="AlphaFoldDB" id="A0A6N4TKX2"/>
<keyword evidence="7 12" id="KW-0812">Transmembrane</keyword>
<dbReference type="CDD" id="cd00212">
    <property type="entry name" value="PTS_IIB_glc"/>
    <property type="match status" value="1"/>
</dbReference>
<dbReference type="Proteomes" id="UP000464754">
    <property type="component" value="Chromosome"/>
</dbReference>
<dbReference type="PANTHER" id="PTHR30175:SF1">
    <property type="entry name" value="PTS SYSTEM ARBUTIN-, CELLOBIOSE-, AND SALICIN-SPECIFIC EIIBC COMPONENT-RELATED"/>
    <property type="match status" value="1"/>
</dbReference>
<dbReference type="FunFam" id="2.70.70.10:FF:000001">
    <property type="entry name" value="PTS system glucose-specific IIA component"/>
    <property type="match status" value="1"/>
</dbReference>
<evidence type="ECO:0000256" key="11">
    <source>
        <dbReference type="PROSITE-ProRule" id="PRU00421"/>
    </source>
</evidence>
<dbReference type="GO" id="GO:0016301">
    <property type="term" value="F:kinase activity"/>
    <property type="evidence" value="ECO:0007669"/>
    <property type="project" value="UniProtKB-KW"/>
</dbReference>
<dbReference type="KEGG" id="aarg:Aargi30884_19680"/>
<comment type="subcellular location">
    <subcellularLocation>
        <location evidence="1">Cell membrane</location>
        <topology evidence="1">Multi-pass membrane protein</topology>
    </subcellularLocation>
</comment>
<dbReference type="Pfam" id="PF02378">
    <property type="entry name" value="PTS_EIIC"/>
    <property type="match status" value="1"/>
</dbReference>
<feature type="transmembrane region" description="Helical" evidence="12">
    <location>
        <begin position="300"/>
        <end position="318"/>
    </location>
</feature>
<keyword evidence="10 12" id="KW-0472">Membrane</keyword>
<dbReference type="InterPro" id="IPR036878">
    <property type="entry name" value="Glu_permease_IIB"/>
</dbReference>
<dbReference type="NCBIfam" id="TIGR00830">
    <property type="entry name" value="PTBA"/>
    <property type="match status" value="1"/>
</dbReference>